<evidence type="ECO:0000259" key="9">
    <source>
        <dbReference type="Pfam" id="PF17801"/>
    </source>
</evidence>
<protein>
    <recommendedName>
        <fullName evidence="3 7">Alpha-galactosidase</fullName>
        <ecNumber evidence="3 7">3.2.1.22</ecNumber>
    </recommendedName>
    <alternativeName>
        <fullName evidence="7">Melibiase</fullName>
    </alternativeName>
</protein>
<dbReference type="PANTHER" id="PTHR11452">
    <property type="entry name" value="ALPHA-GALACTOSIDASE/ALPHA-N-ACETYLGALACTOSAMINIDASE"/>
    <property type="match status" value="1"/>
</dbReference>
<evidence type="ECO:0000256" key="1">
    <source>
        <dbReference type="ARBA" id="ARBA00001255"/>
    </source>
</evidence>
<dbReference type="InterPro" id="IPR013785">
    <property type="entry name" value="Aldolase_TIM"/>
</dbReference>
<dbReference type="InterPro" id="IPR002241">
    <property type="entry name" value="Glyco_hydro_27"/>
</dbReference>
<dbReference type="Pfam" id="PF17801">
    <property type="entry name" value="Melibiase_C"/>
    <property type="match status" value="1"/>
</dbReference>
<dbReference type="PROSITE" id="PS50231">
    <property type="entry name" value="RICIN_B_LECTIN"/>
    <property type="match status" value="1"/>
</dbReference>
<dbReference type="GO" id="GO:0005975">
    <property type="term" value="P:carbohydrate metabolic process"/>
    <property type="evidence" value="ECO:0007669"/>
    <property type="project" value="InterPro"/>
</dbReference>
<comment type="catalytic activity">
    <reaction evidence="1 7">
        <text>Hydrolysis of terminal, non-reducing alpha-D-galactose residues in alpha-D-galactosides, including galactose oligosaccharides, galactomannans and galactolipids.</text>
        <dbReference type="EC" id="3.2.1.22"/>
    </reaction>
</comment>
<evidence type="ECO:0000256" key="7">
    <source>
        <dbReference type="RuleBase" id="RU361168"/>
    </source>
</evidence>
<evidence type="ECO:0000256" key="2">
    <source>
        <dbReference type="ARBA" id="ARBA00009743"/>
    </source>
</evidence>
<dbReference type="InterPro" id="IPR035992">
    <property type="entry name" value="Ricin_B-like_lectins"/>
</dbReference>
<dbReference type="EMBL" id="JAMQYH010000004">
    <property type="protein sequence ID" value="KAJ1690844.1"/>
    <property type="molecule type" value="Genomic_DNA"/>
</dbReference>
<gene>
    <name evidence="10" type="ORF">LUZ63_014999</name>
</gene>
<dbReference type="InterPro" id="IPR041233">
    <property type="entry name" value="Melibiase_C"/>
</dbReference>
<dbReference type="GO" id="GO:0004557">
    <property type="term" value="F:alpha-galactosidase activity"/>
    <property type="evidence" value="ECO:0007669"/>
    <property type="project" value="UniProtKB-EC"/>
</dbReference>
<evidence type="ECO:0000256" key="6">
    <source>
        <dbReference type="ARBA" id="ARBA00023295"/>
    </source>
</evidence>
<evidence type="ECO:0000256" key="8">
    <source>
        <dbReference type="SAM" id="SignalP"/>
    </source>
</evidence>
<comment type="caution">
    <text evidence="10">The sequence shown here is derived from an EMBL/GenBank/DDBJ whole genome shotgun (WGS) entry which is preliminary data.</text>
</comment>
<evidence type="ECO:0000256" key="4">
    <source>
        <dbReference type="ARBA" id="ARBA00022729"/>
    </source>
</evidence>
<evidence type="ECO:0000256" key="3">
    <source>
        <dbReference type="ARBA" id="ARBA00012755"/>
    </source>
</evidence>
<dbReference type="InterPro" id="IPR013780">
    <property type="entry name" value="Glyco_hydro_b"/>
</dbReference>
<feature type="domain" description="Alpha galactosidase C-terminal" evidence="9">
    <location>
        <begin position="556"/>
        <end position="637"/>
    </location>
</feature>
<comment type="similarity">
    <text evidence="2 7">Belongs to the glycosyl hydrolase 27 family.</text>
</comment>
<dbReference type="Gene3D" id="2.60.40.1180">
    <property type="entry name" value="Golgi alpha-mannosidase II"/>
    <property type="match status" value="1"/>
</dbReference>
<keyword evidence="6 7" id="KW-0326">Glycosidase</keyword>
<keyword evidence="5 7" id="KW-0378">Hydrolase</keyword>
<name>A0A9Q0CC41_9POAL</name>
<organism evidence="10 11">
    <name type="scientific">Rhynchospora breviuscula</name>
    <dbReference type="NCBI Taxonomy" id="2022672"/>
    <lineage>
        <taxon>Eukaryota</taxon>
        <taxon>Viridiplantae</taxon>
        <taxon>Streptophyta</taxon>
        <taxon>Embryophyta</taxon>
        <taxon>Tracheophyta</taxon>
        <taxon>Spermatophyta</taxon>
        <taxon>Magnoliopsida</taxon>
        <taxon>Liliopsida</taxon>
        <taxon>Poales</taxon>
        <taxon>Cyperaceae</taxon>
        <taxon>Cyperoideae</taxon>
        <taxon>Rhynchosporeae</taxon>
        <taxon>Rhynchospora</taxon>
    </lineage>
</organism>
<dbReference type="Proteomes" id="UP001151287">
    <property type="component" value="Unassembled WGS sequence"/>
</dbReference>
<keyword evidence="7" id="KW-1015">Disulfide bond</keyword>
<dbReference type="Pfam" id="PF16499">
    <property type="entry name" value="Melibiase_2"/>
    <property type="match status" value="1"/>
</dbReference>
<proteinExistence type="inferred from homology"/>
<dbReference type="SUPFAM" id="SSF50370">
    <property type="entry name" value="Ricin B-like lectins"/>
    <property type="match status" value="1"/>
</dbReference>
<accession>A0A9Q0CC41</accession>
<dbReference type="InterPro" id="IPR017853">
    <property type="entry name" value="GH"/>
</dbReference>
<dbReference type="OrthoDB" id="5795902at2759"/>
<feature type="signal peptide" evidence="8">
    <location>
        <begin position="1"/>
        <end position="28"/>
    </location>
</feature>
<dbReference type="Gene3D" id="3.20.20.70">
    <property type="entry name" value="Aldolase class I"/>
    <property type="match status" value="1"/>
</dbReference>
<dbReference type="PRINTS" id="PR00740">
    <property type="entry name" value="GLHYDRLASE27"/>
</dbReference>
<feature type="chain" id="PRO_5040506191" description="Alpha-galactosidase" evidence="8">
    <location>
        <begin position="29"/>
        <end position="639"/>
    </location>
</feature>
<dbReference type="CDD" id="cd14792">
    <property type="entry name" value="GH27"/>
    <property type="match status" value="1"/>
</dbReference>
<dbReference type="SUPFAM" id="SSF51011">
    <property type="entry name" value="Glycosyl hydrolase domain"/>
    <property type="match status" value="1"/>
</dbReference>
<sequence length="639" mass="72431">MTSASMRASLFLALVLCANFFYWECCKAGEEKTLANFPPRGWNSYDSFSWIIDEEAFLQNAEILAQKLLPHGYEYAVIDFLWYRKNVDGAYVDSYGYDSIDEWGRPIPDPNRWPSSRGGKGFTEVAKKVHEMGLKFGIHLMRGISTKAVDANAPILDVHKGGVYSEDGRNWTARDIGLTHRTCGWMQHGFMSVNTDLGAGKAFLRSLYHLYTEWGVDFVKLDCVFGDDYDSKEISSVSQLLEELDRPVVLSISPGTRVTPSMAETIDKYVNMYRITADDWDTWSDVASHFNISRDFASVKKIGAEGLRGRSWPDLDMLPLGWLTDPGVQQGPHRKCYLTLDEQKTQMTLWSIAKSPLMFGGDLRNLDGTTLSLISNPTLLEINFYSSNNLEFPHVYTTEKRLGKKNHIFFKFKETIYQQKHKKKILGLTSCTDERAKGWYASLQTSEPDQICWNLKMKQSGNLSHCLIKFSSDEHVIHNQEHKQYFHLATPQRDFICLDASSGRKGIASERRDIKLTSCKWHASQMWSLNDDGTLVNSYSNSCAAVNSYKVSTTIGGIRSWIATGRRGEIYLAFFNLNPIATRITAKVSEVRDFIGNSFFREGSCNWTEVWSGKNMQPVRTTISATVNSHGCSLFVLTC</sequence>
<dbReference type="SUPFAM" id="SSF51445">
    <property type="entry name" value="(Trans)glycosidases"/>
    <property type="match status" value="1"/>
</dbReference>
<dbReference type="PANTHER" id="PTHR11452:SF42">
    <property type="entry name" value="ALPHA-GALACTOSIDASE"/>
    <property type="match status" value="1"/>
</dbReference>
<keyword evidence="4 8" id="KW-0732">Signal</keyword>
<reference evidence="10" key="1">
    <citation type="journal article" date="2022" name="Cell">
        <title>Repeat-based holocentromeres influence genome architecture and karyotype evolution.</title>
        <authorList>
            <person name="Hofstatter P.G."/>
            <person name="Thangavel G."/>
            <person name="Lux T."/>
            <person name="Neumann P."/>
            <person name="Vondrak T."/>
            <person name="Novak P."/>
            <person name="Zhang M."/>
            <person name="Costa L."/>
            <person name="Castellani M."/>
            <person name="Scott A."/>
            <person name="Toegelov H."/>
            <person name="Fuchs J."/>
            <person name="Mata-Sucre Y."/>
            <person name="Dias Y."/>
            <person name="Vanzela A.L.L."/>
            <person name="Huettel B."/>
            <person name="Almeida C.C.S."/>
            <person name="Simkova H."/>
            <person name="Souza G."/>
            <person name="Pedrosa-Harand A."/>
            <person name="Macas J."/>
            <person name="Mayer K.F.X."/>
            <person name="Houben A."/>
            <person name="Marques A."/>
        </authorList>
    </citation>
    <scope>NUCLEOTIDE SEQUENCE</scope>
    <source>
        <strain evidence="10">RhyBre1mFocal</strain>
    </source>
</reference>
<evidence type="ECO:0000313" key="11">
    <source>
        <dbReference type="Proteomes" id="UP001151287"/>
    </source>
</evidence>
<evidence type="ECO:0000256" key="5">
    <source>
        <dbReference type="ARBA" id="ARBA00022801"/>
    </source>
</evidence>
<evidence type="ECO:0000313" key="10">
    <source>
        <dbReference type="EMBL" id="KAJ1690844.1"/>
    </source>
</evidence>
<dbReference type="AlphaFoldDB" id="A0A9Q0CC41"/>
<keyword evidence="11" id="KW-1185">Reference proteome</keyword>
<dbReference type="EC" id="3.2.1.22" evidence="3 7"/>